<evidence type="ECO:0000313" key="2">
    <source>
        <dbReference type="Proteomes" id="UP000544742"/>
    </source>
</evidence>
<dbReference type="EMBL" id="JAAYUN010000116">
    <property type="protein sequence ID" value="NLJ22851.1"/>
    <property type="molecule type" value="Genomic_DNA"/>
</dbReference>
<sequence length="68" mass="7176">MDVVSAKTAGSAVSSIGCAMSIRIWTITSTLSLKWGLSSVSRRGESIYVWRIKGDIEPVASGDAEALC</sequence>
<proteinExistence type="predicted"/>
<name>A0A7K4AIN9_METSH</name>
<dbReference type="AlphaFoldDB" id="A0A7K4AIN9"/>
<evidence type="ECO:0008006" key="3">
    <source>
        <dbReference type="Google" id="ProtNLM"/>
    </source>
</evidence>
<accession>A0A7K4AIN9</accession>
<gene>
    <name evidence="1" type="ORF">GX426_07050</name>
</gene>
<organism evidence="1 2">
    <name type="scientific">Methanothrix soehngenii</name>
    <name type="common">Methanosaeta concilii</name>
    <dbReference type="NCBI Taxonomy" id="2223"/>
    <lineage>
        <taxon>Archaea</taxon>
        <taxon>Methanobacteriati</taxon>
        <taxon>Methanobacteriota</taxon>
        <taxon>Stenosarchaea group</taxon>
        <taxon>Methanomicrobia</taxon>
        <taxon>Methanotrichales</taxon>
        <taxon>Methanotrichaceae</taxon>
        <taxon>Methanothrix</taxon>
    </lineage>
</organism>
<protein>
    <recommendedName>
        <fullName evidence="3">Lipoprotein</fullName>
    </recommendedName>
</protein>
<dbReference type="PROSITE" id="PS51257">
    <property type="entry name" value="PROKAR_LIPOPROTEIN"/>
    <property type="match status" value="1"/>
</dbReference>
<reference evidence="1 2" key="1">
    <citation type="journal article" date="2020" name="Biotechnol. Biofuels">
        <title>New insights from the biogas microbiome by comprehensive genome-resolved metagenomics of nearly 1600 species originating from multiple anaerobic digesters.</title>
        <authorList>
            <person name="Campanaro S."/>
            <person name="Treu L."/>
            <person name="Rodriguez-R L.M."/>
            <person name="Kovalovszki A."/>
            <person name="Ziels R.M."/>
            <person name="Maus I."/>
            <person name="Zhu X."/>
            <person name="Kougias P.G."/>
            <person name="Basile A."/>
            <person name="Luo G."/>
            <person name="Schluter A."/>
            <person name="Konstantinidis K.T."/>
            <person name="Angelidaki I."/>
        </authorList>
    </citation>
    <scope>NUCLEOTIDE SEQUENCE [LARGE SCALE GENOMIC DNA]</scope>
    <source>
        <strain evidence="1">AS27yjCOA_157</strain>
    </source>
</reference>
<dbReference type="RefSeq" id="WP_048131706.1">
    <property type="nucleotide sequence ID" value="NZ_JBCEYP010000039.1"/>
</dbReference>
<comment type="caution">
    <text evidence="1">The sequence shown here is derived from an EMBL/GenBank/DDBJ whole genome shotgun (WGS) entry which is preliminary data.</text>
</comment>
<evidence type="ECO:0000313" key="1">
    <source>
        <dbReference type="EMBL" id="NLJ22851.1"/>
    </source>
</evidence>
<dbReference type="Proteomes" id="UP000544742">
    <property type="component" value="Unassembled WGS sequence"/>
</dbReference>